<evidence type="ECO:0000313" key="2">
    <source>
        <dbReference type="Proteomes" id="UP001186974"/>
    </source>
</evidence>
<feature type="non-terminal residue" evidence="1">
    <location>
        <position position="1"/>
    </location>
</feature>
<name>A0ACC3D921_9PEZI</name>
<reference evidence="1" key="1">
    <citation type="submission" date="2024-09" db="EMBL/GenBank/DDBJ databases">
        <title>Black Yeasts Isolated from many extreme environments.</title>
        <authorList>
            <person name="Coleine C."/>
            <person name="Stajich J.E."/>
            <person name="Selbmann L."/>
        </authorList>
    </citation>
    <scope>NUCLEOTIDE SEQUENCE</scope>
    <source>
        <strain evidence="1">CCFEE 5737</strain>
    </source>
</reference>
<organism evidence="1 2">
    <name type="scientific">Coniosporium uncinatum</name>
    <dbReference type="NCBI Taxonomy" id="93489"/>
    <lineage>
        <taxon>Eukaryota</taxon>
        <taxon>Fungi</taxon>
        <taxon>Dikarya</taxon>
        <taxon>Ascomycota</taxon>
        <taxon>Pezizomycotina</taxon>
        <taxon>Dothideomycetes</taxon>
        <taxon>Dothideomycetes incertae sedis</taxon>
        <taxon>Coniosporium</taxon>
    </lineage>
</organism>
<sequence length="466" mass="52134">ARQSDNFDSSLFSVDDIFPRLTAFRNRLASLGRANQPLYFVHVDVRSCFDTIPQDHLLPLIANILSSADYRIGRHAEFRPAEGHGSDINAGLKLKPRARFRACGRAGGDFASLGDVTKELAAGKNQTVFVEGLAQEVQQQRAVLSLLKEHVEMTVVKIGKKFYRQKNGIPQGSVLSTLLCSFFYANMEERCLGYTKAEDTLLLRLIDDFLLITADRAKAERFLRQMHAGLPAYGVEVKKDKTQTNFDVAINGNFVKGCVFDGVFPYCGVLLDTRSLEICKHPAQKSRTDVRNALTVDMGKMPGRNFHRKTLKYVFDPSRSVSGQTVRKSAYMHAPRSALKLHLHAMFLDTAFNSLHTVLSNIYHSFHDCATKAYHYIRALPSARQPPAKLLTSKSIPTLLSSHTSVLRSDIDPVTSQEPDMRRYVCSALKRTNHRNLQYTLPQAGVHAGAPRYLSSAQHRLRPSAT</sequence>
<evidence type="ECO:0000313" key="1">
    <source>
        <dbReference type="EMBL" id="KAK3063716.1"/>
    </source>
</evidence>
<proteinExistence type="predicted"/>
<dbReference type="EMBL" id="JAWDJW010006745">
    <property type="protein sequence ID" value="KAK3063716.1"/>
    <property type="molecule type" value="Genomic_DNA"/>
</dbReference>
<accession>A0ACC3D921</accession>
<comment type="caution">
    <text evidence="1">The sequence shown here is derived from an EMBL/GenBank/DDBJ whole genome shotgun (WGS) entry which is preliminary data.</text>
</comment>
<keyword evidence="2" id="KW-1185">Reference proteome</keyword>
<protein>
    <submittedName>
        <fullName evidence="1">Uncharacterized protein</fullName>
    </submittedName>
</protein>
<gene>
    <name evidence="1" type="ORF">LTS18_013345</name>
</gene>
<dbReference type="Proteomes" id="UP001186974">
    <property type="component" value="Unassembled WGS sequence"/>
</dbReference>